<evidence type="ECO:0000256" key="5">
    <source>
        <dbReference type="ARBA" id="ARBA00023136"/>
    </source>
</evidence>
<organism evidence="9 10">
    <name type="scientific">Pristionchus entomophagus</name>
    <dbReference type="NCBI Taxonomy" id="358040"/>
    <lineage>
        <taxon>Eukaryota</taxon>
        <taxon>Metazoa</taxon>
        <taxon>Ecdysozoa</taxon>
        <taxon>Nematoda</taxon>
        <taxon>Chromadorea</taxon>
        <taxon>Rhabditida</taxon>
        <taxon>Rhabditina</taxon>
        <taxon>Diplogasteromorpha</taxon>
        <taxon>Diplogasteroidea</taxon>
        <taxon>Neodiplogasteridae</taxon>
        <taxon>Pristionchus</taxon>
    </lineage>
</organism>
<dbReference type="InterPro" id="IPR011701">
    <property type="entry name" value="MFS"/>
</dbReference>
<feature type="transmembrane region" description="Helical" evidence="7">
    <location>
        <begin position="70"/>
        <end position="95"/>
    </location>
</feature>
<keyword evidence="5 7" id="KW-0472">Membrane</keyword>
<comment type="caution">
    <text evidence="9">The sequence shown here is derived from an EMBL/GenBank/DDBJ whole genome shotgun (WGS) entry which is preliminary data.</text>
</comment>
<protein>
    <recommendedName>
        <fullName evidence="8">Major facilitator superfamily (MFS) profile domain-containing protein</fullName>
    </recommendedName>
</protein>
<dbReference type="Gene3D" id="1.20.1250.20">
    <property type="entry name" value="MFS general substrate transporter like domains"/>
    <property type="match status" value="1"/>
</dbReference>
<evidence type="ECO:0000256" key="6">
    <source>
        <dbReference type="ARBA" id="ARBA00024338"/>
    </source>
</evidence>
<feature type="transmembrane region" description="Helical" evidence="7">
    <location>
        <begin position="46"/>
        <end position="64"/>
    </location>
</feature>
<dbReference type="GO" id="GO:0022857">
    <property type="term" value="F:transmembrane transporter activity"/>
    <property type="evidence" value="ECO:0007669"/>
    <property type="project" value="InterPro"/>
</dbReference>
<evidence type="ECO:0000256" key="7">
    <source>
        <dbReference type="SAM" id="Phobius"/>
    </source>
</evidence>
<feature type="domain" description="Major facilitator superfamily (MFS) profile" evidence="8">
    <location>
        <begin position="1"/>
        <end position="146"/>
    </location>
</feature>
<dbReference type="EMBL" id="BTSX01000001">
    <property type="protein sequence ID" value="GMS80353.1"/>
    <property type="molecule type" value="Genomic_DNA"/>
</dbReference>
<keyword evidence="2" id="KW-0813">Transport</keyword>
<evidence type="ECO:0000256" key="4">
    <source>
        <dbReference type="ARBA" id="ARBA00022989"/>
    </source>
</evidence>
<dbReference type="InterPro" id="IPR036259">
    <property type="entry name" value="MFS_trans_sf"/>
</dbReference>
<dbReference type="GO" id="GO:0016020">
    <property type="term" value="C:membrane"/>
    <property type="evidence" value="ECO:0007669"/>
    <property type="project" value="UniProtKB-SubCell"/>
</dbReference>
<evidence type="ECO:0000256" key="1">
    <source>
        <dbReference type="ARBA" id="ARBA00004141"/>
    </source>
</evidence>
<dbReference type="PROSITE" id="PS50850">
    <property type="entry name" value="MFS"/>
    <property type="match status" value="1"/>
</dbReference>
<keyword evidence="10" id="KW-1185">Reference proteome</keyword>
<dbReference type="SUPFAM" id="SSF103473">
    <property type="entry name" value="MFS general substrate transporter"/>
    <property type="match status" value="1"/>
</dbReference>
<dbReference type="PANTHER" id="PTHR23505:SF79">
    <property type="entry name" value="PROTEIN SPINSTER"/>
    <property type="match status" value="1"/>
</dbReference>
<feature type="non-terminal residue" evidence="9">
    <location>
        <position position="146"/>
    </location>
</feature>
<keyword evidence="4 7" id="KW-1133">Transmembrane helix</keyword>
<evidence type="ECO:0000256" key="2">
    <source>
        <dbReference type="ARBA" id="ARBA00022448"/>
    </source>
</evidence>
<name>A0AAV5SI57_9BILA</name>
<evidence type="ECO:0000259" key="8">
    <source>
        <dbReference type="PROSITE" id="PS50850"/>
    </source>
</evidence>
<gene>
    <name evidence="9" type="ORF">PENTCL1PPCAC_2528</name>
</gene>
<dbReference type="Pfam" id="PF07690">
    <property type="entry name" value="MFS_1"/>
    <property type="match status" value="1"/>
</dbReference>
<keyword evidence="3 7" id="KW-0812">Transmembrane</keyword>
<proteinExistence type="inferred from homology"/>
<evidence type="ECO:0000313" key="10">
    <source>
        <dbReference type="Proteomes" id="UP001432027"/>
    </source>
</evidence>
<comment type="subcellular location">
    <subcellularLocation>
        <location evidence="1">Membrane</location>
        <topology evidence="1">Multi-pass membrane protein</topology>
    </subcellularLocation>
</comment>
<feature type="transmembrane region" description="Helical" evidence="7">
    <location>
        <begin position="107"/>
        <end position="131"/>
    </location>
</feature>
<evidence type="ECO:0000256" key="3">
    <source>
        <dbReference type="ARBA" id="ARBA00022692"/>
    </source>
</evidence>
<dbReference type="Proteomes" id="UP001432027">
    <property type="component" value="Unassembled WGS sequence"/>
</dbReference>
<comment type="similarity">
    <text evidence="6">Belongs to the major facilitator superfamily. Spinster (TC 2.A.1.49) family.</text>
</comment>
<sequence>GILPLIQSHFSINDSTTTLSKTCSSIASTVSLSLMLIYGQRFEKRSLLLLSSSLYGICNGISLLSGPKQYWLFVSTRTIASFSTSAFSVLLPVVFADFSSDRYLGRVLMANAFVTLIGSMLSTSLSSFIVISSLPWQSTLLIGPSL</sequence>
<dbReference type="PANTHER" id="PTHR23505">
    <property type="entry name" value="SPINSTER"/>
    <property type="match status" value="1"/>
</dbReference>
<dbReference type="AlphaFoldDB" id="A0AAV5SI57"/>
<feature type="non-terminal residue" evidence="9">
    <location>
        <position position="1"/>
    </location>
</feature>
<accession>A0AAV5SI57</accession>
<dbReference type="InterPro" id="IPR020846">
    <property type="entry name" value="MFS_dom"/>
</dbReference>
<evidence type="ECO:0000313" key="9">
    <source>
        <dbReference type="EMBL" id="GMS80353.1"/>
    </source>
</evidence>
<reference evidence="9" key="1">
    <citation type="submission" date="2023-10" db="EMBL/GenBank/DDBJ databases">
        <title>Genome assembly of Pristionchus species.</title>
        <authorList>
            <person name="Yoshida K."/>
            <person name="Sommer R.J."/>
        </authorList>
    </citation>
    <scope>NUCLEOTIDE SEQUENCE</scope>
    <source>
        <strain evidence="9">RS0144</strain>
    </source>
</reference>
<dbReference type="InterPro" id="IPR044770">
    <property type="entry name" value="MFS_spinster-like"/>
</dbReference>